<dbReference type="PANTHER" id="PTHR11360">
    <property type="entry name" value="MONOCARBOXYLATE TRANSPORTER"/>
    <property type="match status" value="1"/>
</dbReference>
<evidence type="ECO:0000313" key="9">
    <source>
        <dbReference type="Proteomes" id="UP000067598"/>
    </source>
</evidence>
<dbReference type="InterPro" id="IPR011701">
    <property type="entry name" value="MFS"/>
</dbReference>
<sequence>MSTKQKVYPWLMILLTGLLMCVMVDTYTGIISLFLPPLVKSMGASLSVVTMFFPVMIISMAIAVSQVGSLIQKVNVKWFLAISIIVGGIGSIIISRATNLIIFYAMAILLGVSSGFTGLVVQGIVINNWFAKRKNFAFSAGSYVQTIYLVILTPIINKLIQSIGWRSSFLVLSMLTLVIGIPSALFIRLRPADIGLKPYGYDPKNLQQSQQNSNNKQVKIPKRAIIFSVAFFITLLFFISIQFASNVLQLFPTFALAVGFGPTISGMMPTIQTASDIVITPLFGVTTEKWGGKKALPFWAIVGITSMILLIISNNMHQVTFALIAAGLADIFTVLLGPGLQVFAREMFSGESFDLGMSYAGSVSYVVGAFAVPALSRIYEATKNFNNVFYFVIAVLVLVIILIWIGSKNTFVYKVNKNEK</sequence>
<feature type="transmembrane region" description="Helical" evidence="6">
    <location>
        <begin position="41"/>
        <end position="64"/>
    </location>
</feature>
<evidence type="ECO:0000256" key="5">
    <source>
        <dbReference type="ARBA" id="ARBA00023136"/>
    </source>
</evidence>
<feature type="transmembrane region" description="Helical" evidence="6">
    <location>
        <begin position="319"/>
        <end position="344"/>
    </location>
</feature>
<evidence type="ECO:0000256" key="6">
    <source>
        <dbReference type="SAM" id="Phobius"/>
    </source>
</evidence>
<feature type="transmembrane region" description="Helical" evidence="6">
    <location>
        <begin position="136"/>
        <end position="156"/>
    </location>
</feature>
<feature type="domain" description="Major facilitator superfamily (MFS) profile" evidence="7">
    <location>
        <begin position="13"/>
        <end position="411"/>
    </location>
</feature>
<evidence type="ECO:0000313" key="8">
    <source>
        <dbReference type="EMBL" id="KWU03142.1"/>
    </source>
</evidence>
<feature type="transmembrane region" description="Helical" evidence="6">
    <location>
        <begin position="7"/>
        <end position="35"/>
    </location>
</feature>
<dbReference type="PROSITE" id="PS50850">
    <property type="entry name" value="MFS"/>
    <property type="match status" value="1"/>
</dbReference>
<reference evidence="8 9" key="1">
    <citation type="journal article" date="2016" name="Microbiology (Mosc.)">
        <title>Comparison of Lactobacillus crispatus isolates from Lactobacillus-dominated vaginal microbiomes with isolates from microbiomes containing bacterial vaginosis-associated bacteria.</title>
        <authorList>
            <person name="Abdelmaksoud A.A."/>
            <person name="Koparde V.N."/>
            <person name="Sheth N.U."/>
            <person name="Serrano M.G."/>
            <person name="Glascock A.L."/>
            <person name="Fettweis J.M."/>
            <person name="Strauss Iii J.F."/>
            <person name="Buck G.A."/>
            <person name="Jefferson K.K."/>
        </authorList>
    </citation>
    <scope>NUCLEOTIDE SEQUENCE [LARGE SCALE GENOMIC DNA]</scope>
    <source>
        <strain evidence="8 9">VMC3</strain>
    </source>
</reference>
<name>A0A109DCZ9_9LACO</name>
<gene>
    <name evidence="8" type="ORF">AEL95_08995</name>
</gene>
<proteinExistence type="predicted"/>
<dbReference type="InterPro" id="IPR036259">
    <property type="entry name" value="MFS_trans_sf"/>
</dbReference>
<feature type="transmembrane region" description="Helical" evidence="6">
    <location>
        <begin position="356"/>
        <end position="376"/>
    </location>
</feature>
<protein>
    <recommendedName>
        <fullName evidence="7">Major facilitator superfamily (MFS) profile domain-containing protein</fullName>
    </recommendedName>
</protein>
<dbReference type="InterPro" id="IPR050327">
    <property type="entry name" value="Proton-linked_MCT"/>
</dbReference>
<feature type="transmembrane region" description="Helical" evidence="6">
    <location>
        <begin position="295"/>
        <end position="312"/>
    </location>
</feature>
<dbReference type="EMBL" id="LJGP01000040">
    <property type="protein sequence ID" value="KWU03142.1"/>
    <property type="molecule type" value="Genomic_DNA"/>
</dbReference>
<evidence type="ECO:0000256" key="3">
    <source>
        <dbReference type="ARBA" id="ARBA00022692"/>
    </source>
</evidence>
<keyword evidence="5 6" id="KW-0472">Membrane</keyword>
<accession>A0A109DCZ9</accession>
<feature type="transmembrane region" description="Helical" evidence="6">
    <location>
        <begin position="76"/>
        <end position="95"/>
    </location>
</feature>
<evidence type="ECO:0000256" key="1">
    <source>
        <dbReference type="ARBA" id="ARBA00004651"/>
    </source>
</evidence>
<feature type="transmembrane region" description="Helical" evidence="6">
    <location>
        <begin position="224"/>
        <end position="244"/>
    </location>
</feature>
<dbReference type="Pfam" id="PF07690">
    <property type="entry name" value="MFS_1"/>
    <property type="match status" value="1"/>
</dbReference>
<comment type="caution">
    <text evidence="8">The sequence shown here is derived from an EMBL/GenBank/DDBJ whole genome shotgun (WGS) entry which is preliminary data.</text>
</comment>
<comment type="subcellular location">
    <subcellularLocation>
        <location evidence="1">Cell membrane</location>
        <topology evidence="1">Multi-pass membrane protein</topology>
    </subcellularLocation>
</comment>
<dbReference type="GO" id="GO:0022857">
    <property type="term" value="F:transmembrane transporter activity"/>
    <property type="evidence" value="ECO:0007669"/>
    <property type="project" value="InterPro"/>
</dbReference>
<evidence type="ECO:0000256" key="4">
    <source>
        <dbReference type="ARBA" id="ARBA00022989"/>
    </source>
</evidence>
<dbReference type="RefSeq" id="WP_060462435.1">
    <property type="nucleotide sequence ID" value="NZ_AP025162.1"/>
</dbReference>
<feature type="transmembrane region" description="Helical" evidence="6">
    <location>
        <begin position="168"/>
        <end position="187"/>
    </location>
</feature>
<organism evidence="8 9">
    <name type="scientific">Lactobacillus crispatus</name>
    <dbReference type="NCBI Taxonomy" id="47770"/>
    <lineage>
        <taxon>Bacteria</taxon>
        <taxon>Bacillati</taxon>
        <taxon>Bacillota</taxon>
        <taxon>Bacilli</taxon>
        <taxon>Lactobacillales</taxon>
        <taxon>Lactobacillaceae</taxon>
        <taxon>Lactobacillus</taxon>
    </lineage>
</organism>
<evidence type="ECO:0000259" key="7">
    <source>
        <dbReference type="PROSITE" id="PS50850"/>
    </source>
</evidence>
<feature type="transmembrane region" description="Helical" evidence="6">
    <location>
        <begin position="101"/>
        <end position="124"/>
    </location>
</feature>
<dbReference type="SUPFAM" id="SSF103473">
    <property type="entry name" value="MFS general substrate transporter"/>
    <property type="match status" value="1"/>
</dbReference>
<keyword evidence="3 6" id="KW-0812">Transmembrane</keyword>
<dbReference type="InterPro" id="IPR020846">
    <property type="entry name" value="MFS_dom"/>
</dbReference>
<dbReference type="AlphaFoldDB" id="A0A109DCZ9"/>
<dbReference type="Gene3D" id="1.20.1250.20">
    <property type="entry name" value="MFS general substrate transporter like domains"/>
    <property type="match status" value="2"/>
</dbReference>
<feature type="transmembrane region" description="Helical" evidence="6">
    <location>
        <begin position="388"/>
        <end position="407"/>
    </location>
</feature>
<evidence type="ECO:0000256" key="2">
    <source>
        <dbReference type="ARBA" id="ARBA00022448"/>
    </source>
</evidence>
<dbReference type="PATRIC" id="fig|47770.28.peg.1310"/>
<keyword evidence="4 6" id="KW-1133">Transmembrane helix</keyword>
<dbReference type="GO" id="GO:0005886">
    <property type="term" value="C:plasma membrane"/>
    <property type="evidence" value="ECO:0007669"/>
    <property type="project" value="UniProtKB-SubCell"/>
</dbReference>
<dbReference type="Proteomes" id="UP000067598">
    <property type="component" value="Unassembled WGS sequence"/>
</dbReference>
<keyword evidence="2" id="KW-0813">Transport</keyword>